<dbReference type="GO" id="GO:0005634">
    <property type="term" value="C:nucleus"/>
    <property type="evidence" value="ECO:0007669"/>
    <property type="project" value="UniProtKB-SubCell"/>
</dbReference>
<feature type="domain" description="Ig-like" evidence="43">
    <location>
        <begin position="739"/>
        <end position="831"/>
    </location>
</feature>
<dbReference type="PROSITE" id="PS00107">
    <property type="entry name" value="PROTEIN_KINASE_ATP"/>
    <property type="match status" value="1"/>
</dbReference>
<dbReference type="OMA" id="CYEVEKM"/>
<feature type="domain" description="Fibronectin type-III" evidence="44">
    <location>
        <begin position="7153"/>
        <end position="7245"/>
    </location>
</feature>
<keyword evidence="8" id="KW-0217">Developmental protein</keyword>
<evidence type="ECO:0000256" key="14">
    <source>
        <dbReference type="ARBA" id="ARBA00022723"/>
    </source>
</evidence>
<dbReference type="InterPro" id="IPR008266">
    <property type="entry name" value="Tyr_kinase_AS"/>
</dbReference>
<evidence type="ECO:0000259" key="42">
    <source>
        <dbReference type="PROSITE" id="PS50011"/>
    </source>
</evidence>
<dbReference type="GO" id="GO:1902936">
    <property type="term" value="F:phosphatidylinositol bisphosphate binding"/>
    <property type="evidence" value="ECO:0007669"/>
    <property type="project" value="UniProtKB-ARBA"/>
</dbReference>
<feature type="binding site" evidence="36">
    <location>
        <position position="6104"/>
    </location>
    <ligand>
        <name>ATP</name>
        <dbReference type="ChEBI" id="CHEBI:30616"/>
    </ligand>
</feature>
<accession>A0A2K6RM40</accession>
<dbReference type="PROSITE" id="PS50096">
    <property type="entry name" value="IQ"/>
    <property type="match status" value="1"/>
</dbReference>
<evidence type="ECO:0000256" key="34">
    <source>
        <dbReference type="ARBA" id="ARBA00079785"/>
    </source>
</evidence>
<dbReference type="SMART" id="SM00220">
    <property type="entry name" value="S_TKc"/>
    <property type="match status" value="2"/>
</dbReference>
<feature type="domain" description="Ig-like" evidence="43">
    <location>
        <begin position="2789"/>
        <end position="2872"/>
    </location>
</feature>
<dbReference type="GO" id="GO:0030154">
    <property type="term" value="P:cell differentiation"/>
    <property type="evidence" value="ECO:0007669"/>
    <property type="project" value="UniProtKB-KW"/>
</dbReference>
<dbReference type="SUPFAM" id="SSF48065">
    <property type="entry name" value="DBL homology domain (DH-domain)"/>
    <property type="match status" value="1"/>
</dbReference>
<keyword evidence="17" id="KW-0418">Kinase</keyword>
<gene>
    <name evidence="45" type="primary">OBSCN</name>
</gene>
<dbReference type="InterPro" id="IPR001452">
    <property type="entry name" value="SH3_domain"/>
</dbReference>
<dbReference type="FunFam" id="2.60.40.10:FF:000050">
    <property type="entry name" value="Titin isoform B"/>
    <property type="match status" value="3"/>
</dbReference>
<dbReference type="PROSITE" id="PS50003">
    <property type="entry name" value="PH_DOMAIN"/>
    <property type="match status" value="1"/>
</dbReference>
<dbReference type="InterPro" id="IPR036179">
    <property type="entry name" value="Ig-like_dom_sf"/>
</dbReference>
<evidence type="ECO:0000313" key="46">
    <source>
        <dbReference type="Proteomes" id="UP000233200"/>
    </source>
</evidence>
<dbReference type="Pfam" id="PF00041">
    <property type="entry name" value="fn3"/>
    <property type="match status" value="1"/>
</dbReference>
<evidence type="ECO:0000259" key="43">
    <source>
        <dbReference type="PROSITE" id="PS50835"/>
    </source>
</evidence>
<feature type="domain" description="Ig-like" evidence="43">
    <location>
        <begin position="1723"/>
        <end position="1807"/>
    </location>
</feature>
<dbReference type="EC" id="2.7.11.1" evidence="6"/>
<evidence type="ECO:0000256" key="6">
    <source>
        <dbReference type="ARBA" id="ARBA00012513"/>
    </source>
</evidence>
<dbReference type="SUPFAM" id="SSF48726">
    <property type="entry name" value="Immunoglobulin"/>
    <property type="match status" value="55"/>
</dbReference>
<keyword evidence="14" id="KW-0479">Metal-binding</keyword>
<dbReference type="PROSITE" id="PS50002">
    <property type="entry name" value="SH3"/>
    <property type="match status" value="1"/>
</dbReference>
<keyword evidence="19 36" id="KW-0067">ATP-binding</keyword>
<feature type="domain" description="Ig-like" evidence="43">
    <location>
        <begin position="846"/>
        <end position="917"/>
    </location>
</feature>
<dbReference type="SMART" id="SM00325">
    <property type="entry name" value="RhoGEF"/>
    <property type="match status" value="1"/>
</dbReference>
<feature type="domain" description="SH3" evidence="39">
    <location>
        <begin position="5207"/>
        <end position="5274"/>
    </location>
</feature>
<feature type="compositionally biased region" description="Low complexity" evidence="38">
    <location>
        <begin position="5177"/>
        <end position="5196"/>
    </location>
</feature>
<dbReference type="CDD" id="cd23767">
    <property type="entry name" value="IQCD"/>
    <property type="match status" value="1"/>
</dbReference>
<feature type="domain" description="Ig-like" evidence="43">
    <location>
        <begin position="2261"/>
        <end position="2345"/>
    </location>
</feature>
<dbReference type="GO" id="GO:0031430">
    <property type="term" value="C:M band"/>
    <property type="evidence" value="ECO:0007669"/>
    <property type="project" value="UniProtKB-SubCell"/>
</dbReference>
<dbReference type="Gene3D" id="2.60.40.10">
    <property type="entry name" value="Immunoglobulins"/>
    <property type="match status" value="57"/>
</dbReference>
<evidence type="ECO:0000256" key="29">
    <source>
        <dbReference type="ARBA" id="ARBA00047899"/>
    </source>
</evidence>
<reference evidence="45" key="1">
    <citation type="submission" date="2025-08" db="UniProtKB">
        <authorList>
            <consortium name="Ensembl"/>
        </authorList>
    </citation>
    <scope>IDENTIFICATION</scope>
</reference>
<dbReference type="FunFam" id="2.60.40.10:FF:000599">
    <property type="entry name" value="obscurin isoform X3"/>
    <property type="match status" value="1"/>
</dbReference>
<feature type="domain" description="Ig-like" evidence="43">
    <location>
        <begin position="919"/>
        <end position="1005"/>
    </location>
</feature>
<feature type="domain" description="Ig-like" evidence="43">
    <location>
        <begin position="3229"/>
        <end position="3312"/>
    </location>
</feature>
<dbReference type="FunFam" id="2.30.29.30:FF:000197">
    <property type="entry name" value="obscurin isoform X5"/>
    <property type="match status" value="1"/>
</dbReference>
<dbReference type="PROSITE" id="PS50011">
    <property type="entry name" value="PROTEIN_KINASE_DOM"/>
    <property type="match status" value="2"/>
</dbReference>
<dbReference type="InterPro" id="IPR008271">
    <property type="entry name" value="Ser/Thr_kinase_AS"/>
</dbReference>
<feature type="domain" description="Ig-like" evidence="43">
    <location>
        <begin position="2172"/>
        <end position="2255"/>
    </location>
</feature>
<feature type="region of interest" description="Disordered" evidence="38">
    <location>
        <begin position="4352"/>
        <end position="4388"/>
    </location>
</feature>
<dbReference type="InterPro" id="IPR035899">
    <property type="entry name" value="DBL_dom_sf"/>
</dbReference>
<dbReference type="CDD" id="cd14110">
    <property type="entry name" value="STKc_obscurin_rpt2"/>
    <property type="match status" value="1"/>
</dbReference>
<dbReference type="FunFam" id="1.20.900.10:FF:000027">
    <property type="entry name" value="Obscurin, cytoskeletal calmodulin and titin-interacting RhoGEF"/>
    <property type="match status" value="1"/>
</dbReference>
<dbReference type="FunFam" id="2.60.40.10:FF:000773">
    <property type="entry name" value="obscurin isoform X4"/>
    <property type="match status" value="1"/>
</dbReference>
<evidence type="ECO:0000256" key="13">
    <source>
        <dbReference type="ARBA" id="ARBA00022679"/>
    </source>
</evidence>
<evidence type="ECO:0000256" key="1">
    <source>
        <dbReference type="ARBA" id="ARBA00001946"/>
    </source>
</evidence>
<evidence type="ECO:0000256" key="19">
    <source>
        <dbReference type="ARBA" id="ARBA00022840"/>
    </source>
</evidence>
<evidence type="ECO:0000256" key="17">
    <source>
        <dbReference type="ARBA" id="ARBA00022777"/>
    </source>
</evidence>
<feature type="domain" description="Ig-like" evidence="43">
    <location>
        <begin position="553"/>
        <end position="631"/>
    </location>
</feature>
<evidence type="ECO:0000256" key="33">
    <source>
        <dbReference type="ARBA" id="ARBA00079591"/>
    </source>
</evidence>
<dbReference type="PROSITE" id="PS50010">
    <property type="entry name" value="DH_2"/>
    <property type="match status" value="1"/>
</dbReference>
<comment type="cofactor">
    <cofactor evidence="1">
        <name>Mg(2+)</name>
        <dbReference type="ChEBI" id="CHEBI:18420"/>
    </cofactor>
</comment>
<feature type="domain" description="Protein kinase" evidence="42">
    <location>
        <begin position="7268"/>
        <end position="7518"/>
    </location>
</feature>
<dbReference type="GO" id="GO:0046872">
    <property type="term" value="F:metal ion binding"/>
    <property type="evidence" value="ECO:0007669"/>
    <property type="project" value="UniProtKB-KW"/>
</dbReference>
<feature type="region of interest" description="Disordered" evidence="38">
    <location>
        <begin position="6384"/>
        <end position="6470"/>
    </location>
</feature>
<dbReference type="CDD" id="cd12025">
    <property type="entry name" value="SH3_Obscurin_like"/>
    <property type="match status" value="1"/>
</dbReference>
<evidence type="ECO:0000256" key="15">
    <source>
        <dbReference type="ARBA" id="ARBA00022737"/>
    </source>
</evidence>
<feature type="domain" description="Protein kinase" evidence="42">
    <location>
        <begin position="6075"/>
        <end position="6328"/>
    </location>
</feature>
<dbReference type="GeneTree" id="ENSGT00940000154756"/>
<feature type="domain" description="Ig-like" evidence="43">
    <location>
        <begin position="3317"/>
        <end position="3400"/>
    </location>
</feature>
<dbReference type="FunFam" id="2.60.40.10:FF:000228">
    <property type="entry name" value="obscurin isoform X4"/>
    <property type="match status" value="6"/>
</dbReference>
<dbReference type="Gene3D" id="1.20.900.10">
    <property type="entry name" value="Dbl homology (DH) domain"/>
    <property type="match status" value="1"/>
</dbReference>
<keyword evidence="7 35" id="KW-0728">SH3 domain</keyword>
<dbReference type="CDD" id="cd00096">
    <property type="entry name" value="Ig"/>
    <property type="match status" value="7"/>
</dbReference>
<feature type="domain" description="Ig-like" evidence="43">
    <location>
        <begin position="1"/>
        <end position="91"/>
    </location>
</feature>
<feature type="domain" description="DH" evidence="41">
    <location>
        <begin position="5300"/>
        <end position="5484"/>
    </location>
</feature>
<name>A0A2K6RM40_RHIRO</name>
<feature type="region of interest" description="Disordered" evidence="38">
    <location>
        <begin position="7027"/>
        <end position="7051"/>
    </location>
</feature>
<dbReference type="GO" id="GO:0042383">
    <property type="term" value="C:sarcolemma"/>
    <property type="evidence" value="ECO:0007669"/>
    <property type="project" value="UniProtKB-SubCell"/>
</dbReference>
<dbReference type="FunFam" id="3.30.200.20:FF:000424">
    <property type="entry name" value="obscurin isoform X5"/>
    <property type="match status" value="1"/>
</dbReference>
<evidence type="ECO:0000259" key="40">
    <source>
        <dbReference type="PROSITE" id="PS50003"/>
    </source>
</evidence>
<dbReference type="PANTHER" id="PTHR35971:SF4">
    <property type="entry name" value="OBSCURIN"/>
    <property type="match status" value="1"/>
</dbReference>
<feature type="domain" description="Ig-like" evidence="43">
    <location>
        <begin position="2614"/>
        <end position="2684"/>
    </location>
</feature>
<feature type="domain" description="Ig-like" evidence="43">
    <location>
        <begin position="5715"/>
        <end position="5805"/>
    </location>
</feature>
<feature type="domain" description="Ig-like" evidence="43">
    <location>
        <begin position="3672"/>
        <end position="3764"/>
    </location>
</feature>
<evidence type="ECO:0000256" key="36">
    <source>
        <dbReference type="PROSITE-ProRule" id="PRU10141"/>
    </source>
</evidence>
<dbReference type="SUPFAM" id="SSF56112">
    <property type="entry name" value="Protein kinase-like (PK-like)"/>
    <property type="match status" value="2"/>
</dbReference>
<dbReference type="InterPro" id="IPR000048">
    <property type="entry name" value="IQ_motif_EF-hand-BS"/>
</dbReference>
<dbReference type="PROSITE" id="PS00109">
    <property type="entry name" value="PROTEIN_KINASE_TYR"/>
    <property type="match status" value="1"/>
</dbReference>
<feature type="domain" description="Ig-like" evidence="43">
    <location>
        <begin position="3852"/>
        <end position="3941"/>
    </location>
</feature>
<dbReference type="FunFam" id="2.30.30.40:FF:000124">
    <property type="entry name" value="obscurin isoform X2"/>
    <property type="match status" value="1"/>
</dbReference>
<dbReference type="FunFam" id="3.30.200.20:FF:000501">
    <property type="entry name" value="Obscurin isoform B"/>
    <property type="match status" value="1"/>
</dbReference>
<dbReference type="InterPro" id="IPR036116">
    <property type="entry name" value="FN3_sf"/>
</dbReference>
<feature type="domain" description="Ig-like" evidence="43">
    <location>
        <begin position="277"/>
        <end position="363"/>
    </location>
</feature>
<feature type="domain" description="Ig-like" evidence="43">
    <location>
        <begin position="5964"/>
        <end position="6040"/>
    </location>
</feature>
<dbReference type="SMART" id="SM00233">
    <property type="entry name" value="PH"/>
    <property type="match status" value="1"/>
</dbReference>
<feature type="domain" description="Fibronectin type-III" evidence="44">
    <location>
        <begin position="4129"/>
        <end position="4223"/>
    </location>
</feature>
<dbReference type="FunFam" id="1.10.510.10:FF:000519">
    <property type="entry name" value="Obscurin, cytoskeletal calmodulin and titin-interacting RhoGEF"/>
    <property type="match status" value="1"/>
</dbReference>
<dbReference type="FunFam" id="2.60.40.10:FF:000866">
    <property type="entry name" value="Obscurin, cytoskeletal calmodulin and titin-interacting RhoGEF"/>
    <property type="match status" value="1"/>
</dbReference>
<feature type="region of interest" description="Disordered" evidence="38">
    <location>
        <begin position="6676"/>
        <end position="6784"/>
    </location>
</feature>
<dbReference type="FunFam" id="2.60.40.10:FF:001136">
    <property type="entry name" value="Obscurin, cytoskeletal calmodulin and titin-interacting RhoGEF"/>
    <property type="match status" value="1"/>
</dbReference>
<feature type="domain" description="Ig-like" evidence="43">
    <location>
        <begin position="1188"/>
        <end position="1272"/>
    </location>
</feature>
<dbReference type="FunFam" id="1.10.510.10:FF:000912">
    <property type="entry name" value="obscurin isoform X1"/>
    <property type="match status" value="1"/>
</dbReference>
<feature type="domain" description="Ig-like" evidence="43">
    <location>
        <begin position="2877"/>
        <end position="2960"/>
    </location>
</feature>
<evidence type="ECO:0000259" key="44">
    <source>
        <dbReference type="PROSITE" id="PS50853"/>
    </source>
</evidence>
<keyword evidence="24" id="KW-1015">Disulfide bond</keyword>
<dbReference type="FunFam" id="2.60.40.10:FF:000898">
    <property type="entry name" value="Obscurin, cytoskeletal calmodulin and titin-interacting RhoGEF"/>
    <property type="match status" value="1"/>
</dbReference>
<dbReference type="Gene3D" id="3.30.200.20">
    <property type="entry name" value="Phosphorylase Kinase, domain 1"/>
    <property type="match status" value="2"/>
</dbReference>
<feature type="compositionally biased region" description="Basic and acidic residues" evidence="38">
    <location>
        <begin position="7027"/>
        <end position="7042"/>
    </location>
</feature>
<feature type="compositionally biased region" description="Polar residues" evidence="38">
    <location>
        <begin position="6769"/>
        <end position="6784"/>
    </location>
</feature>
<comment type="similarity">
    <text evidence="5">Belongs to the protein kinase superfamily. CAMK Ser/Thr protein kinase family.</text>
</comment>
<feature type="domain" description="PH" evidence="40">
    <location>
        <begin position="5502"/>
        <end position="5611"/>
    </location>
</feature>
<keyword evidence="21" id="KW-0112">Calmodulin-binding</keyword>
<feature type="domain" description="Ig-like" evidence="43">
    <location>
        <begin position="3405"/>
        <end position="3476"/>
    </location>
</feature>
<dbReference type="InterPro" id="IPR017441">
    <property type="entry name" value="Protein_kinase_ATP_BS"/>
</dbReference>
<dbReference type="InterPro" id="IPR011009">
    <property type="entry name" value="Kinase-like_dom_sf"/>
</dbReference>
<dbReference type="GO" id="GO:0030018">
    <property type="term" value="C:Z disc"/>
    <property type="evidence" value="ECO:0007669"/>
    <property type="project" value="UniProtKB-SubCell"/>
</dbReference>
<dbReference type="CDD" id="cd13239">
    <property type="entry name" value="PH_Obscurin"/>
    <property type="match status" value="1"/>
</dbReference>
<dbReference type="InterPro" id="IPR007110">
    <property type="entry name" value="Ig-like_dom"/>
</dbReference>
<feature type="region of interest" description="Disordered" evidence="38">
    <location>
        <begin position="4432"/>
        <end position="4458"/>
    </location>
</feature>
<dbReference type="FunFam" id="2.60.40.10:FF:001103">
    <property type="entry name" value="Obscurin, cytoskeletal calmodulin and titin-interacting RhoGEF"/>
    <property type="match status" value="1"/>
</dbReference>
<feature type="domain" description="Ig-like" evidence="43">
    <location>
        <begin position="1366"/>
        <end position="1457"/>
    </location>
</feature>
<dbReference type="FunFam" id="2.60.40.10:FF:001295">
    <property type="entry name" value="Obscurin, cytoskeletal calmodulin and titin-interacting RhoGEF"/>
    <property type="match status" value="1"/>
</dbReference>
<dbReference type="InterPro" id="IPR000719">
    <property type="entry name" value="Prot_kinase_dom"/>
</dbReference>
<dbReference type="GO" id="GO:0005829">
    <property type="term" value="C:cytosol"/>
    <property type="evidence" value="ECO:0007669"/>
    <property type="project" value="UniProtKB-ARBA"/>
</dbReference>
<keyword evidence="11" id="KW-0723">Serine/threonine-protein kinase</keyword>
<feature type="domain" description="Ig-like" evidence="43">
    <location>
        <begin position="7059"/>
        <end position="7148"/>
    </location>
</feature>
<feature type="domain" description="Ig-like" evidence="43">
    <location>
        <begin position="3582"/>
        <end position="3666"/>
    </location>
</feature>
<feature type="compositionally biased region" description="Low complexity" evidence="38">
    <location>
        <begin position="6724"/>
        <end position="6748"/>
    </location>
</feature>
<dbReference type="InterPro" id="IPR036028">
    <property type="entry name" value="SH3-like_dom_sf"/>
</dbReference>
<dbReference type="InterPro" id="IPR055251">
    <property type="entry name" value="SOS1_NGEF_PH"/>
</dbReference>
<dbReference type="FunFam" id="2.60.40.10:FF:001214">
    <property type="entry name" value="Obscurin, cytoskeletal calmodulin and titin-interacting RhoGEF"/>
    <property type="match status" value="1"/>
</dbReference>
<dbReference type="Pfam" id="PF07679">
    <property type="entry name" value="I-set"/>
    <property type="match status" value="51"/>
</dbReference>
<dbReference type="SMART" id="SM00015">
    <property type="entry name" value="IQ"/>
    <property type="match status" value="1"/>
</dbReference>
<feature type="region of interest" description="Disordered" evidence="38">
    <location>
        <begin position="6830"/>
        <end position="6871"/>
    </location>
</feature>
<evidence type="ECO:0000256" key="7">
    <source>
        <dbReference type="ARBA" id="ARBA00022443"/>
    </source>
</evidence>
<feature type="domain" description="Ig-like" evidence="43">
    <location>
        <begin position="1010"/>
        <end position="1094"/>
    </location>
</feature>
<evidence type="ECO:0000256" key="38">
    <source>
        <dbReference type="SAM" id="MobiDB-lite"/>
    </source>
</evidence>
<evidence type="ECO:0000256" key="26">
    <source>
        <dbReference type="ARBA" id="ARBA00023242"/>
    </source>
</evidence>
<dbReference type="GO" id="GO:0005516">
    <property type="term" value="F:calmodulin binding"/>
    <property type="evidence" value="ECO:0007669"/>
    <property type="project" value="UniProtKB-KW"/>
</dbReference>
<feature type="domain" description="Ig-like" evidence="43">
    <location>
        <begin position="4228"/>
        <end position="4299"/>
    </location>
</feature>
<evidence type="ECO:0000313" key="45">
    <source>
        <dbReference type="Ensembl" id="ENSRROP00000042094.1"/>
    </source>
</evidence>
<keyword evidence="22" id="KW-0446">Lipid-binding</keyword>
<dbReference type="CDD" id="cd14107">
    <property type="entry name" value="STKc_obscurin_rpt1"/>
    <property type="match status" value="1"/>
</dbReference>
<dbReference type="InterPro" id="IPR013783">
    <property type="entry name" value="Ig-like_fold"/>
</dbReference>
<dbReference type="FunFam" id="2.60.40.10:FF:000707">
    <property type="entry name" value="Obscurin, cytoskeletal calmodulin and titin-interacting RhoGEF"/>
    <property type="match status" value="1"/>
</dbReference>
<keyword evidence="23" id="KW-0472">Membrane</keyword>
<keyword evidence="26" id="KW-0539">Nucleus</keyword>
<dbReference type="FunFam" id="2.60.40.10:FF:000988">
    <property type="entry name" value="obscurin isoform X3"/>
    <property type="match status" value="1"/>
</dbReference>
<feature type="region of interest" description="Disordered" evidence="38">
    <location>
        <begin position="6559"/>
        <end position="6661"/>
    </location>
</feature>
<feature type="domain" description="Ig-like" evidence="43">
    <location>
        <begin position="4733"/>
        <end position="4822"/>
    </location>
</feature>
<reference evidence="45" key="2">
    <citation type="submission" date="2025-09" db="UniProtKB">
        <authorList>
            <consortium name="Ensembl"/>
        </authorList>
    </citation>
    <scope>IDENTIFICATION</scope>
</reference>
<dbReference type="Pfam" id="PF22697">
    <property type="entry name" value="SOS1_NGEF_PH"/>
    <property type="match status" value="1"/>
</dbReference>
<dbReference type="Gene3D" id="2.30.29.30">
    <property type="entry name" value="Pleckstrin-homology domain (PH domain)/Phosphotyrosine-binding domain (PTB)"/>
    <property type="match status" value="1"/>
</dbReference>
<feature type="domain" description="Ig-like" evidence="43">
    <location>
        <begin position="5621"/>
        <end position="5704"/>
    </location>
</feature>
<keyword evidence="9" id="KW-1003">Cell membrane</keyword>
<feature type="domain" description="Ig-like" evidence="43">
    <location>
        <begin position="4034"/>
        <end position="4122"/>
    </location>
</feature>
<dbReference type="InterPro" id="IPR011993">
    <property type="entry name" value="PH-like_dom_sf"/>
</dbReference>
<keyword evidence="18" id="KW-0221">Differentiation</keyword>
<dbReference type="Proteomes" id="UP000233200">
    <property type="component" value="Unplaced"/>
</dbReference>
<dbReference type="FunFam" id="2.60.40.10:FF:000841">
    <property type="entry name" value="obscurin isoform X4"/>
    <property type="match status" value="1"/>
</dbReference>
<evidence type="ECO:0000256" key="22">
    <source>
        <dbReference type="ARBA" id="ARBA00023121"/>
    </source>
</evidence>
<evidence type="ECO:0000256" key="10">
    <source>
        <dbReference type="ARBA" id="ARBA00022490"/>
    </source>
</evidence>
<dbReference type="FunFam" id="2.60.40.10:FF:001054">
    <property type="entry name" value="Obscurin, cytoskeletal calmodulin and titin-interacting RhoGEF"/>
    <property type="match status" value="1"/>
</dbReference>
<comment type="catalytic activity">
    <reaction evidence="29">
        <text>L-threonyl-[protein] + ATP = O-phospho-L-threonyl-[protein] + ADP + H(+)</text>
        <dbReference type="Rhea" id="RHEA:46608"/>
        <dbReference type="Rhea" id="RHEA-COMP:11060"/>
        <dbReference type="Rhea" id="RHEA-COMP:11605"/>
        <dbReference type="ChEBI" id="CHEBI:15378"/>
        <dbReference type="ChEBI" id="CHEBI:30013"/>
        <dbReference type="ChEBI" id="CHEBI:30616"/>
        <dbReference type="ChEBI" id="CHEBI:61977"/>
        <dbReference type="ChEBI" id="CHEBI:456216"/>
        <dbReference type="EC" id="2.7.11.1"/>
    </reaction>
</comment>
<keyword evidence="20" id="KW-0460">Magnesium</keyword>
<feature type="domain" description="Ig-like" evidence="43">
    <location>
        <begin position="369"/>
        <end position="447"/>
    </location>
</feature>
<keyword evidence="15" id="KW-0677">Repeat</keyword>
<feature type="domain" description="Ig-like" evidence="43">
    <location>
        <begin position="2350"/>
        <end position="2433"/>
    </location>
</feature>
<dbReference type="GO" id="GO:0005524">
    <property type="term" value="F:ATP binding"/>
    <property type="evidence" value="ECO:0007669"/>
    <property type="project" value="UniProtKB-UniRule"/>
</dbReference>
<dbReference type="Ensembl" id="ENSRROT00000066597.1">
    <property type="protein sequence ID" value="ENSRROP00000042094.1"/>
    <property type="gene ID" value="ENSRROG00000044144.1"/>
</dbReference>
<feature type="domain" description="Ig-like" evidence="43">
    <location>
        <begin position="185"/>
        <end position="271"/>
    </location>
</feature>
<dbReference type="InterPro" id="IPR035526">
    <property type="entry name" value="Obscurin_SH3"/>
</dbReference>
<comment type="subcellular location">
    <subcellularLocation>
        <location evidence="3">Cell membrane</location>
        <location evidence="3">Sarcolemma</location>
    </subcellularLocation>
    <subcellularLocation>
        <location evidence="28">Cytoplasm</location>
        <location evidence="28">Myofibril</location>
        <location evidence="28">Sarcomere</location>
        <location evidence="28">M line</location>
    </subcellularLocation>
    <subcellularLocation>
        <location evidence="4">Cytoplasm</location>
        <location evidence="4">Myofibril</location>
        <location evidence="4">Sarcomere</location>
        <location evidence="4">Z line</location>
    </subcellularLocation>
    <subcellularLocation>
        <location evidence="2">Nucleus</location>
    </subcellularLocation>
</comment>
<evidence type="ECO:0000256" key="18">
    <source>
        <dbReference type="ARBA" id="ARBA00022782"/>
    </source>
</evidence>
<dbReference type="PROSITE" id="PS00108">
    <property type="entry name" value="PROTEIN_KINASE_ST"/>
    <property type="match status" value="1"/>
</dbReference>
<dbReference type="Gene3D" id="2.30.30.40">
    <property type="entry name" value="SH3 Domains"/>
    <property type="match status" value="1"/>
</dbReference>
<dbReference type="GO" id="GO:1902531">
    <property type="term" value="P:regulation of intracellular signal transduction"/>
    <property type="evidence" value="ECO:0007669"/>
    <property type="project" value="UniProtKB-ARBA"/>
</dbReference>
<dbReference type="FunFam" id="2.60.40.10:FF:000872">
    <property type="entry name" value="Obscurin, cytoskeletal calmodulin and titin-interacting RhoGEF"/>
    <property type="match status" value="1"/>
</dbReference>
<keyword evidence="46" id="KW-1185">Reference proteome</keyword>
<keyword evidence="27" id="KW-0393">Immunoglobulin domain</keyword>
<dbReference type="GO" id="GO:0004674">
    <property type="term" value="F:protein serine/threonine kinase activity"/>
    <property type="evidence" value="ECO:0007669"/>
    <property type="project" value="UniProtKB-KW"/>
</dbReference>
<evidence type="ECO:0000256" key="23">
    <source>
        <dbReference type="ARBA" id="ARBA00023136"/>
    </source>
</evidence>
<dbReference type="GO" id="GO:0005085">
    <property type="term" value="F:guanyl-nucleotide exchange factor activity"/>
    <property type="evidence" value="ECO:0007669"/>
    <property type="project" value="InterPro"/>
</dbReference>
<feature type="domain" description="Ig-like" evidence="43">
    <location>
        <begin position="1903"/>
        <end position="1985"/>
    </location>
</feature>
<dbReference type="Pfam" id="PF00621">
    <property type="entry name" value="RhoGEF"/>
    <property type="match status" value="1"/>
</dbReference>
<dbReference type="CDD" id="cd00063">
    <property type="entry name" value="FN3"/>
    <property type="match status" value="2"/>
</dbReference>
<dbReference type="FunFam" id="2.60.40.10:FF:000109">
    <property type="entry name" value="obscurin isoform X5"/>
    <property type="match status" value="9"/>
</dbReference>
<feature type="domain" description="Ig-like" evidence="43">
    <location>
        <begin position="4978"/>
        <end position="5074"/>
    </location>
</feature>
<protein>
    <recommendedName>
        <fullName evidence="32">Obscurin</fullName>
        <ecNumber evidence="6">2.7.11.1</ecNumber>
    </recommendedName>
    <alternativeName>
        <fullName evidence="33">Obscurin-RhoGEF</fullName>
    </alternativeName>
    <alternativeName>
        <fullName evidence="34">Obscurin-myosin light chain kinase</fullName>
    </alternativeName>
</protein>
<evidence type="ECO:0000256" key="5">
    <source>
        <dbReference type="ARBA" id="ARBA00006692"/>
    </source>
</evidence>
<dbReference type="FunFam" id="2.60.40.10:FF:001071">
    <property type="entry name" value="obscurin isoform X4"/>
    <property type="match status" value="1"/>
</dbReference>
<keyword evidence="10" id="KW-0963">Cytoplasm</keyword>
<sequence length="7562" mass="826430">PKAVFAKEQSVHNEVQTEAGASATLSCEVAQAQTEVTWYKDGKKLSSSSKVRVEATGCMRQLVVQQASQADAGEYSCEAGDQRLSFHLDVSEPKVVFAKEQPAHREVQTEAGASATLSCEVAQAQTEVTWYKDGKKLSSSSKVRMEAVGCTRRLVVQQAGQADAGEYSSEAGGKRLSFRLHVAEPKAVFAKEQLAHREVQAQAGASATLNCEVAQAQTEVTWYKDGRKLSSSSKVHVEAVGCTRRLVVQQAGQADAGEYSCEAGSQRLSFHLHVAEPKAVFAKEQPAHREVQAEAGASATLSCEVAQAETEVTWYKGRKKLSSSSKVHVEVADCTRRLVVQQAGQADAREYSCEAGGQQLSFSLHMAEPKAVFAKEQPVRREVQADLGTSATLSCEMAQAQTEVTWYKDGKKLSSSSKVRMEAVGCTRRLVVHQAGQADAGEYSCEAGGQRLSFRLHVAEPKVVFAKEQPAHRELQAEVGASATLSCEVAQAQTEVTWYKDGKKLSSSSKVRVEAVGCTRRLVVQQVGQTEAGEYSCEAGGQRLSFHLHVTEPKVVFAKEQLAHREVQAEAGTSTMLSCEVAQAQTEVMWYKDRKKLSSSSKVRVEAVGCTRRLVVQEADQADAGEYSCEAGGQRLSFHLHVAEPKVVFAKEQPACRVVQAEAGASATLSCVVAQGQMEVTWYKDGKKLSSSSKVHVEAEGCTRRLVVQQADQADAGEYSCEAGGQMLSFHLHVAGPEPQISERPYRREPLVVKEHEDIVLTATLATPSVATVTWLKDGVEIRRSKRHKTASQGDTHTLTVHGAQVLDSAVYSCRVGTEGQDFPVQVEEVAAKFCRPLEPVCGELGGTVTLACELSSACAEVVWRCGSTQLQVGKRFQMVAEGPVRLLTVLELRAEDAGEYVCESRDDHTSAQLTVSVPRVVKFMSGLSAVVAEEGCKATFQCVVSPSDAAVVWFRDGALLQPSEKFAISQSGTSHSLTISGLVLEDAGQITVEAEGVSSSAVLRVREAPVLFKKKLEPQTVEERSSVTLEVELTRPWPELRWTRNAAALAPGKNVEIHAEGARHRLVLHNVGFADRGFFGCETPDDKTQAKLTVEMRQVRLVRGLQAVEAQEQGTATMEVHLSHADVEGSWTCDGLRLHQGPTCHLAVRGPTHTLTLSRLRPEDSGLIVFKAEGVHTSALLVVTELPVNFSRPLQDVVTTEKEKVTLECELSRPNVDVRWLKDGVELRAGKTVGVAAQGTCRSLTIYRCEFADQGMYVCDAHDAQSSASVKVQGRNIQIVRSLEDVEVMEKDGATFSCEVSHDEVSGQWFREGSKLRPSDNVRIRQEGRTYTLIYRRVLAEDAGEIKFVAENAESRAQLRVKELPVTLVRPLRDKIAMEKHRGVLECQVSRASAQVRWFKGIQELWPGPKYELVSDGLYRKLIISDVQAEDEDTYTCDAGDVKTSAQFFVEEQSITIVRGLQDVTVMEPAPAWFECETSIPSVRPPKWLLGKTVLQAGGNVGLEQEGTVHRLMLRRTCSTMTGPVHFTIGKSRSSARLVVSDIPVVLTRPLEPKTGRELQSVVLSCDFRPAPKAVQWYKDDTPLSPSEKFKMSLEGQMAELRVLRLMPADAGVYRCQAGSAYSSTEVTVEAREVTVTGPLQDAEAMEEGRASFSCELSHEDEEVEWSLNGMPLYNDSFHEISHRGRRHTLVLKSVRRTDAGIVCASSPKVSTSAHLEVRVKPVVFLKALDDLSAEEHSTLALQCEVSDPEAHVVWHKDGVQLGPSDKYDFLHTVGTRGLVVHDLSPEDAGLYTCHVGSEETRARVRVHDLHVGITKRLKTVEVLEGESCSFECILSHESASDPAMWTVGGKTVGSSSRFQATRQGRKYILVVREAAPSDAGEVVFSVRGLTSKASLIVKERPAAIMKPLEDQRVAPGEDVELRCELSRAGTPVRWLKDGKAICKSQKYDVVCEGTMAVLVIRGASLKDVGEYTCEAEASKSTASLCVEEKANCFTEELTNLQVEEKGTAVFTCKTERPAATVTWRKGLLELQASRKHQPSQDGLALQLTISALEKADSDTYTCDIGQAQSQAQLLVQGLRVHIIEDLEDVDVQEGSSATFRCRISPANYEPVHWFLDKTPLHTNELNEIEAQPGGYHVLTLRQLALKDSGTIYFEAGDQRASAALRVTGKPSVFSRELTDATITEGEDLTLVCETSACDSPVCWTKDGKTLRGSARYQLSHEGHRAQLLITGATLQDSGRYKCETRGACSSSIVRVHARPVRFQEALKDLEVREGGAATLRCVLSSVAAPVEWCCGDNVLRPGDKYSLRQEGAVLELVVRDLRPQDSGRYSCSFGDQTTSATLTVTALPAQFIGKLRNKEATEGATATLRCELSKAAPVEWRKGSETIRDGDRYCLRQDGAMCELQIRGLAMVDAGEYSCVCGEERTSASLTIRAMPAHFIGRLRHQESTEGATATLRCELSKAAPVEWRKGRESLRDGDRHRLRQDGAVCELQICGLAVADAGEYSCVCGEERTSATLTVKALLAKFTEGLRNEEAVEGATAMLWCELSEVAPVEWRKGPKNLRDGDRYILRQEGTRCELQICGLAMADAGEYLCVCGQERTSAMLTIRALPARFIEDVKNQEAREGTTVMLQCELNNAAPVERKGSETLRDGDRYSLRQDGTKCELQIRGLSMADTGEYLCVWGQERTLAMLTVRALPVKFTEGLRNEEATEGATATLRCELSKVAPVEWWKGHETLRDGDRHSLMQDGARCELQIRGLVAEDAGEYLCMCGKERTSAMLTVRALPSKFIEGLRNEEATEGATAILWCELSKVAPVEWRKGHDCLRDGDRHSLKQVGSRCELQIRGLAVVDAGEYSCVCGQERTSATLTVRALPARFIENVKNQEAREGATAVLQCELSKADPVEWRKGSETLRDGDRYSLRQDGTRCELQIRGLSVADTGEYSCVCGQERTSAMLTIRALPARFTQDLKTKEAPEGATATLQCELSKVAPVEWKKGPEILRDGGRYSLKQDGTKCELQIHDLSVADAGEYSCVCGQERTSVTLTIRALPAKFTEGLRNEETMEGATATLQCELSKAAPVEWRKGLKALRDGDKYSLRQEGAVCELQIHGLAMADTGVYSCVCGQERTSATLTVRALPARFIENMRSQKATEGTTVTLQCKLRKAAPVEWRKGPNTLKDGDRYSLKQDGTRCQLQIRGLVIADAGEYSCICEQERTSATLTITALPARFIEDVRNHEATEGATAVLQCELSKVAPVEWQKGSETLRDGDRYSLRQDGTRCELQIRGLAVEDTGEYLCVCGQERTSAILTVRALPARFIDNMTNQEAREGATATLQCELSKAAPVEWRKGPETLRDGDRHSLRQDGTRCELQIHGLAAADAGEYSCICGQERTSATLTIRALPAKFTKGLKNEEATEGATAMLQCELSKAAPVEWRKGPETLRDGDRYSLRQDGTRCELQIHGLSVADTGEYSCVCGQEKTLATLIVKAPQPVFREPLQNLQAEEGSIATLQCELSEPTATVVWSKGGLQLQANGRREPRLQGCTAELVLWGLRREDTGEYTCTCGSQATSATLTVTAAPVRFLQELQPQEVDEGGTAHLRCELSRADASVEWRKGSLQLFPCAKYQMVQDGAAAELLVRGVEQEDAGDYTCDTGHTHSMASLSVRVPRPKFKTRLQSLEQETGDIARLCCQLSDAESGATVQWLKEGVELHAGPKYEMRSQGAMRELLIHQLEAKDTGEYACVTGSQKTTASLRVTEPEVTIVRGLVDAEVAANEDVEFSCEVSRAGATGMQWCLQGLPLQSNEVTEVTVRDGRIHTLRLKGVTPEDAGTVSFHLGNHASSAQLTIRAPEVTILEPLQDVQLSEGQDASFQCRLSRASGQEACWALGGVPLQVNEMNDIAVEQGTLHLLTLHKVTLEDAGTVSFHVGTCSSEAQLKVTAKNTVVRGLENVEALEGGEALFECQLSQPEVAAHTWLLDDEPVRTSENAEVVYFENGLRHLLLLKNLQPQDSCRVTFLAGDMVTSAFLTVRGWRLEILEPLKNAAVRAGAQALFTCTLSEVVPVGEASWYINGAAVQPHDADWTVTADGSHHTLLLRSAQLLHAGEVTFACRDAVSSARLTVLGLPDPPEDAEVVARSSHTVTLSWAAPMSDGGGGLCGYRVEVKEGATGQWQLCHELVPGPECVVDGLAPGETYRFRVAAVGPVGAGEPVHLPQTVRLAEPPKPVPPQPSAPESRQVAAGEDVCLELEVAAEAGEVIWHKGTESIQPSGRFEVVSQGRRQMLVIRGFTAEDQGEYHCGPAQGSACPTAATFQVALSPASVDEAPPQPSLPLEAAQEGDLHQLWEALARKRRMSREPTLDSISELPEEDGRSQHLPQEAEEVAPDLSEGYSTADELARTGEADLSHTSSDDESRAGTPSLVTYLKKAGRQGTSPLASKVGAPAAPSVKPQQQQEPLAAVRPPLGDLSTKDLVSIDPSMDKAAVKIQAAFKGYKVRKEMKQQEGPMFSHAFGDTEAQVGDALRLECVVASKADVRACWLKDGVELTDGRHHHIDQLGDGTCSLLITGLDHADAGHYTCQVSNKFGQVAHSACVVVSGTESEAESSSGGELDDAFRRAARRLHRLFRTKSPAEVSDEELFLSADEGPAEPEEPVDWQTYREDEHFICIRFEALTEARQAVTRFQEMFATLGIGVEINLVEEGPRRVEMRISKEAPAPVVPPEPLPSLLTSDAAPVFLTELQNQEVQDGYPVSFDCVVRGQPMPSVRWFKDGKLLEEDDHYMINEDQQGGHQLIITAVVPADMGVYRCLAENSMGVSSTKAELRVDLTSTDYDTAADATETSSYFSAQGYLSSREQEGTESTTDEGQLPQVVEELRDLQVAPGTHLAKFQLKVKGYPAPRLYWFKDGQPLTASAHIRMTDKKTLHTLEIISVTREDSGQYAAYISNAMGAAYSSARLLVRGPDEPEEKPASDVHEQLVPPRMLERFTPKKVKKGSSITFSVKVEGRPAPTVHWLREEAERGVLWIGPDTPGYTMASSAQQHSLVLLDVGRQHQGTYTCIASNAAGQALCSASLRVSGLSKVEEQEKVKEALISTFLQGTTQAVSAQGLETASFADLGGQRKGEPLAAKEALRHLSLAEVGTEEFLQKLTSQITEMVSAKITQAKLQVPGGDSDDDSKTPSASPRHGRSRPSSSIQESSSESEDGDARGEIFDIYVVTADYLPLGAEQDAIALREGQYVEVLDAAHPLRWLVRTKPTKSSPSRQGWVSPAYLDRRLKLSPEWGPAEAPEFPGEAVSEDEYKSRLSSVIQELLSSEQAFVEELQFLQSHHLQYLEHCPHVPAAVAGQKAVIFRNVRDIGLFHSSFLQELQQCDTDDDVAMCFIKNQAAFEQYLEFLVGRVQAESVVVSTAIQEFYKKYAEEALSTGDPSQPPPPPLQHYLEQPVERVQRYQALLKELIRNKARNRQNCALLEQAYAVVSALPQRAENQLHVSLMEKYPGTLEALGEPIRQGHFIVWEGAPGARMPWKGHNRHVFLFRNHLVICKPRRDSRTDTFSYVFRNMMKLSSIDLNDQVEGDDRAFEVWQEREDSVRKYLLQARTAIIKNSWVKEICGIQQRLALPVWRPPDFEEELADCTAELGETVKLACRVTGTPKPVISWYKDGKPVQVDPHHILIEDPDGSCALILDSLTGVDSGQYMCFAASAAGNCSTLGKILVQVPPRFMNQVRASPFVEGEDAQFTCTIEGAPYPQIRWYKDGALLTPGSKFQTLSEPRSGLLVLVIQAAGKEDLGLYECELVNRLGSTRASAELHIQNPTLQAREQCHREQLAGAVEDTTLERVDQEITSVLERLLGPRVPGPFTGDLTGPGPCPGWAPALQETGSQPPVTRFSEAPAVPQRVPQPLLHEGPEQEPEAIARAQEWTVPIRMEGAARPGAGTGELLWDVHSHVVTETTERTYTYQAIHTHTARPPSMQVTIEDVQAQTGTTAQFEAVIEGDPQPSVTWYKDSVQLVDSTRLSQQQEGTTYSLVLRHVASKDAGVYTCLAQNAGGQVLCKADLLVLGGDNEPDSEKQSHRRKLHSFYEVKEEIGRGVFGFVKRVQHKGNKILCAAKFIPLRSRTRAQAYRERDILATLSHPLVTGLLDQFETRKTLILILELCSSEELLDRLFRKGVVTEAEVKVYIQQLVEGLHYLHSHGILHLDIKPSNILMVHPAREDIKICDFGFAQNITPAELQFSQYGSPEFVSPEIIQQNPVSEASDIWAMGVISYLSLTCSSPFAGESDRATLLNILEGRVSWSSPMAAHLSEDAKDFIKATLQRASQARPSAAQCLSHPWFLKSMPAEEAHFINTKQLKFLLARSRWQRSLMSYKSILVMRSIPELLRGPPDSPSLGVARHLCRDTGGSSSSSSSSDNELAPFARAKSLPPSPVTHSPLLHPRGFLRPSASLPEEAEATVPSAEASALPASPEGAGPPAAQGCVPRHSVIHSLFYQQAGESPEHGALAPGSRRHLARRRHLLKGGYIAGALPGLREPLMEHCMLEEEAAREEQATLLTKAPSFETALRLPASGTHLAPGHSRSLDTEHDPPSTPRRSPEACCEAQRLPSAPSGGAPVRDMGHPQGYKQPPSTGGHPGTAQPESPSLDHPWGQPAPFCHAKQGSAPQEGCSPHSAVAPCPPGSFPLGSCKETPLVPSSPFLGQPQVPPAPAKASPPLDSKMGPGDISLPGRPKPGPCSSPGSASQASSSQVSSLRVGSSRVGTEPSPSLDAEGWSQEAEDLSDSTPTLQRPQEQVTTRKFSLGCRGGYAGVAGYGAFAFGGDAGGMLGQGPMWSRIAWAVSQSSEEQEEARAESPLPQISARPVPEVSRAPSRSSPEPTPWEDVGQVSLVQIQDLLGDAEAADTISLDISEVDPAYLNLSDLYDIKYLPFEFMIFRKVPKPTQPEPPSPMAEEELAEFPGPMRPWQGEMGPHAGLEITEEPEDVDALLAEAAVGRKCKWSSPSRSLFHFPGRYLPLDEPAERGLRERVKASMEHISRILKGRPEGLEKEGPPRKEPGLASFRPSGLKSWDRAPTFLRELSDETVVLGQSVTLACQVSAQPAAQATWSKDGAPLESSSRVLISTTLKNFQLLTILVVAAEDLGVYTCSASNALGTATTTGVLRKAERPSSSPCPDIGEVYADGVLLVWKPVESYGPVTYIVQCSLEGGSWTTLASDIFDCCYLTSKLSRGRTYTFRTACVSKAGMGPYSSPSEQVLLGGPSHLASEEESQGRPAQPLTSTKTFAFQTQIRRGRFSVVRQCWEKASRRALAAKIIPYRPKDKMAVLREYEALKGLRHPHLAQLHAAYLSPRHLVLILELCSGPELLPCLAERASYSESEVKDYLWQMLSATQYLHAQHILHLDLRSENMIITEYNLLKVVDLGNAQSLSQEKVLPSEKFKDYLETMELLEGQGALPQTDIWAIGVTAFIMLSAEYPVSSEGARDLQRGLRKGLVRLSRCYAGLSGGAVAFLRSTLCAQPWGRPCASSCLQCPWLTEEGPACSRPAPVTFPTARLRVFVRDRQKRRALLYKRHNLAQVR</sequence>
<feature type="compositionally biased region" description="Low complexity" evidence="38">
    <location>
        <begin position="6448"/>
        <end position="6467"/>
    </location>
</feature>
<feature type="domain" description="Ig-like" evidence="43">
    <location>
        <begin position="2965"/>
        <end position="3048"/>
    </location>
</feature>
<evidence type="ECO:0000256" key="37">
    <source>
        <dbReference type="SAM" id="Coils"/>
    </source>
</evidence>
<evidence type="ECO:0000256" key="24">
    <source>
        <dbReference type="ARBA" id="ARBA00023157"/>
    </source>
</evidence>
<evidence type="ECO:0000256" key="35">
    <source>
        <dbReference type="PROSITE-ProRule" id="PRU00192"/>
    </source>
</evidence>
<dbReference type="SUPFAM" id="SSF50044">
    <property type="entry name" value="SH3-domain"/>
    <property type="match status" value="1"/>
</dbReference>
<proteinExistence type="inferred from homology"/>
<dbReference type="InterPro" id="IPR003598">
    <property type="entry name" value="Ig_sub2"/>
</dbReference>
<dbReference type="InterPro" id="IPR000219">
    <property type="entry name" value="DH_dom"/>
</dbReference>
<dbReference type="FunFam" id="2.60.40.10:FF:000917">
    <property type="entry name" value="Obscurin, cytoskeletal calmodulin and titin-interacting RhoGEF"/>
    <property type="match status" value="1"/>
</dbReference>
<dbReference type="InterPro" id="IPR013106">
    <property type="entry name" value="Ig_V-set"/>
</dbReference>
<organism evidence="45 46">
    <name type="scientific">Rhinopithecus roxellana</name>
    <name type="common">Golden snub-nosed monkey</name>
    <name type="synonym">Pygathrix roxellana</name>
    <dbReference type="NCBI Taxonomy" id="61622"/>
    <lineage>
        <taxon>Eukaryota</taxon>
        <taxon>Metazoa</taxon>
        <taxon>Chordata</taxon>
        <taxon>Craniata</taxon>
        <taxon>Vertebrata</taxon>
        <taxon>Euteleostomi</taxon>
        <taxon>Mammalia</taxon>
        <taxon>Eutheria</taxon>
        <taxon>Euarchontoglires</taxon>
        <taxon>Primates</taxon>
        <taxon>Haplorrhini</taxon>
        <taxon>Catarrhini</taxon>
        <taxon>Cercopithecidae</taxon>
        <taxon>Colobinae</taxon>
        <taxon>Rhinopithecus</taxon>
    </lineage>
</organism>
<evidence type="ECO:0000256" key="16">
    <source>
        <dbReference type="ARBA" id="ARBA00022741"/>
    </source>
</evidence>
<dbReference type="SMART" id="SM00408">
    <property type="entry name" value="IGc2"/>
    <property type="match status" value="45"/>
</dbReference>
<keyword evidence="16 36" id="KW-0547">Nucleotide-binding</keyword>
<dbReference type="InterPro" id="IPR052385">
    <property type="entry name" value="Obscurin/Obscurin-like_Reg"/>
</dbReference>
<dbReference type="Pfam" id="PF00069">
    <property type="entry name" value="Pkinase"/>
    <property type="match status" value="2"/>
</dbReference>
<feature type="domain" description="Ig-like" evidence="43">
    <location>
        <begin position="461"/>
        <end position="539"/>
    </location>
</feature>
<dbReference type="SUPFAM" id="SSF50729">
    <property type="entry name" value="PH domain-like"/>
    <property type="match status" value="1"/>
</dbReference>
<dbReference type="FunFam" id="2.60.40.10:FF:000421">
    <property type="entry name" value="LOW QUALITY PROTEIN: obscurin"/>
    <property type="match status" value="2"/>
</dbReference>
<evidence type="ECO:0000259" key="41">
    <source>
        <dbReference type="PROSITE" id="PS50010"/>
    </source>
</evidence>
<keyword evidence="37" id="KW-0175">Coiled coil</keyword>
<dbReference type="PROSITE" id="PS50853">
    <property type="entry name" value="FN3"/>
    <property type="match status" value="2"/>
</dbReference>
<dbReference type="SMART" id="SM00060">
    <property type="entry name" value="FN3"/>
    <property type="match status" value="2"/>
</dbReference>
<evidence type="ECO:0000256" key="31">
    <source>
        <dbReference type="ARBA" id="ARBA00054415"/>
    </source>
</evidence>
<dbReference type="CDD" id="cd20971">
    <property type="entry name" value="IgI_1_Titin-A168_like"/>
    <property type="match status" value="1"/>
</dbReference>
<feature type="coiled-coil region" evidence="37">
    <location>
        <begin position="5443"/>
        <end position="5470"/>
    </location>
</feature>
<feature type="domain" description="Ig-like" evidence="43">
    <location>
        <begin position="4505"/>
        <end position="4596"/>
    </location>
</feature>
<dbReference type="InterPro" id="IPR003599">
    <property type="entry name" value="Ig_sub"/>
</dbReference>
<dbReference type="FunFam" id="2.60.40.10:FF:000747">
    <property type="entry name" value="obscurin isoform X6"/>
    <property type="match status" value="1"/>
</dbReference>
<keyword evidence="25" id="KW-0514">Muscle protein</keyword>
<feature type="region of interest" description="Disordered" evidence="38">
    <location>
        <begin position="5161"/>
        <end position="5203"/>
    </location>
</feature>
<feature type="domain" description="Ig-like" evidence="43">
    <location>
        <begin position="3141"/>
        <end position="3224"/>
    </location>
</feature>
<evidence type="ECO:0000256" key="9">
    <source>
        <dbReference type="ARBA" id="ARBA00022475"/>
    </source>
</evidence>
<evidence type="ECO:0000256" key="11">
    <source>
        <dbReference type="ARBA" id="ARBA00022527"/>
    </source>
</evidence>
<feature type="domain" description="Ig-like" evidence="43">
    <location>
        <begin position="645"/>
        <end position="723"/>
    </location>
</feature>
<keyword evidence="12" id="KW-0597">Phosphoprotein</keyword>
<evidence type="ECO:0000256" key="8">
    <source>
        <dbReference type="ARBA" id="ARBA00022473"/>
    </source>
</evidence>
<feature type="domain" description="Ig-like" evidence="43">
    <location>
        <begin position="4867"/>
        <end position="4956"/>
    </location>
</feature>
<evidence type="ECO:0000256" key="2">
    <source>
        <dbReference type="ARBA" id="ARBA00004123"/>
    </source>
</evidence>
<dbReference type="FunFam" id="2.60.40.10:FF:000903">
    <property type="entry name" value="obscurin isoform X6"/>
    <property type="match status" value="1"/>
</dbReference>
<feature type="domain" description="Ig-like" evidence="43">
    <location>
        <begin position="2701"/>
        <end position="2784"/>
    </location>
</feature>
<dbReference type="FunFam" id="2.60.40.10:FF:000771">
    <property type="entry name" value="Obscurin, cytoskeletal calmodulin and titin-interacting RhoGEF"/>
    <property type="match status" value="1"/>
</dbReference>
<dbReference type="FunFam" id="2.60.40.10:FF:001032">
    <property type="entry name" value="Obscurin, cytoskeletal calmodulin and titin-interacting RhoGEF"/>
    <property type="match status" value="1"/>
</dbReference>
<dbReference type="PANTHER" id="PTHR35971">
    <property type="entry name" value="SI:DKEY-31G6.6"/>
    <property type="match status" value="1"/>
</dbReference>
<dbReference type="SMART" id="SM00409">
    <property type="entry name" value="IG"/>
    <property type="match status" value="54"/>
</dbReference>
<comment type="function">
    <text evidence="31">Structural component of striated muscles which plays a role in myofibrillogenesis. Probably involved in the assembly of myosin into sarcomeric A bands in striated muscle. Has serine/threonine protein kinase activity and phosphorylates N-cadherin CDH2 and sodium/potassium-transporting ATPase subunit ATP1B1. Binds (via the PH domain) strongly to phosphatidylinositol 3,4-bisphosphate (PtdIns(3,4)P2) and phosphatidylinositol 4,5-bisphosphate (PtdIns(4,5)P2), and to a lesser extent to phosphatidylinositol 3-phosphate (PtdIns(3)P), phosphatidylinositol 4-phosphate (PtdIns(4)P), phosphatidylinositol 5-phosphate (PtdIns(5)P) and phosphatidylinositol 3,4,5-trisphosphate (PtdIns(3,4,5)P3).</text>
</comment>
<dbReference type="FunFam" id="2.60.40.10:FF:000837">
    <property type="entry name" value="Obscurin, cytoskeletal calmodulin and titin-interacting RhoGEF"/>
    <property type="match status" value="1"/>
</dbReference>
<dbReference type="Gene3D" id="1.10.510.10">
    <property type="entry name" value="Transferase(Phosphotransferase) domain 1"/>
    <property type="match status" value="2"/>
</dbReference>
<comment type="catalytic activity">
    <reaction evidence="30">
        <text>L-seryl-[protein] + ATP = O-phospho-L-seryl-[protein] + ADP + H(+)</text>
        <dbReference type="Rhea" id="RHEA:17989"/>
        <dbReference type="Rhea" id="RHEA-COMP:9863"/>
        <dbReference type="Rhea" id="RHEA-COMP:11604"/>
        <dbReference type="ChEBI" id="CHEBI:15378"/>
        <dbReference type="ChEBI" id="CHEBI:29999"/>
        <dbReference type="ChEBI" id="CHEBI:30616"/>
        <dbReference type="ChEBI" id="CHEBI:83421"/>
        <dbReference type="ChEBI" id="CHEBI:456216"/>
        <dbReference type="EC" id="2.7.11.1"/>
    </reaction>
</comment>
<dbReference type="FunFam" id="2.60.40.10:FF:000523">
    <property type="entry name" value="obscurin isoform X4"/>
    <property type="match status" value="1"/>
</dbReference>
<feature type="domain" description="Ig-like" evidence="43">
    <location>
        <begin position="2438"/>
        <end position="2521"/>
    </location>
</feature>
<dbReference type="InterPro" id="IPR003961">
    <property type="entry name" value="FN3_dom"/>
</dbReference>
<dbReference type="SMART" id="SM00406">
    <property type="entry name" value="IGv"/>
    <property type="match status" value="11"/>
</dbReference>
<feature type="domain" description="Ig-like" evidence="43">
    <location>
        <begin position="3053"/>
        <end position="3136"/>
    </location>
</feature>
<feature type="domain" description="Ig-like" evidence="43">
    <location>
        <begin position="1545"/>
        <end position="1636"/>
    </location>
</feature>
<dbReference type="InterPro" id="IPR001849">
    <property type="entry name" value="PH_domain"/>
</dbReference>
<evidence type="ECO:0000256" key="20">
    <source>
        <dbReference type="ARBA" id="ARBA00022842"/>
    </source>
</evidence>
<evidence type="ECO:0000256" key="3">
    <source>
        <dbReference type="ARBA" id="ARBA00004135"/>
    </source>
</evidence>
<evidence type="ECO:0000256" key="28">
    <source>
        <dbReference type="ARBA" id="ARBA00037833"/>
    </source>
</evidence>
<dbReference type="PROSITE" id="PS50835">
    <property type="entry name" value="IG_LIKE"/>
    <property type="match status" value="47"/>
</dbReference>
<dbReference type="FunFam" id="2.60.40.10:FF:001314">
    <property type="entry name" value="Obscurin, cytoskeletal calmodulin and titin-interacting RhoGEF"/>
    <property type="match status" value="1"/>
</dbReference>
<feature type="domain" description="Ig-like" evidence="43">
    <location>
        <begin position="1278"/>
        <end position="1361"/>
    </location>
</feature>
<dbReference type="FunFam" id="2.60.40.10:FF:000075">
    <property type="entry name" value="Obscurin, cytoskeletal calmodulin and titin-interacting RhoGEF"/>
    <property type="match status" value="8"/>
</dbReference>
<evidence type="ECO:0000259" key="39">
    <source>
        <dbReference type="PROSITE" id="PS50002"/>
    </source>
</evidence>
<evidence type="ECO:0000256" key="32">
    <source>
        <dbReference type="ARBA" id="ARBA00067992"/>
    </source>
</evidence>
<evidence type="ECO:0000256" key="30">
    <source>
        <dbReference type="ARBA" id="ARBA00048679"/>
    </source>
</evidence>
<dbReference type="InterPro" id="IPR013098">
    <property type="entry name" value="Ig_I-set"/>
</dbReference>
<evidence type="ECO:0000256" key="4">
    <source>
        <dbReference type="ARBA" id="ARBA00004216"/>
    </source>
</evidence>
<evidence type="ECO:0000256" key="12">
    <source>
        <dbReference type="ARBA" id="ARBA00022553"/>
    </source>
</evidence>
<feature type="domain" description="Ig-like" evidence="43">
    <location>
        <begin position="1997"/>
        <end position="2076"/>
    </location>
</feature>
<dbReference type="FunFam" id="2.60.40.10:FF:000148">
    <property type="entry name" value="titin isoform X1"/>
    <property type="match status" value="3"/>
</dbReference>
<dbReference type="FunFam" id="2.60.40.10:FF:000989">
    <property type="entry name" value="Obscurin, cytoskeletal calmodulin and titin-interacting RhoGEF"/>
    <property type="match status" value="1"/>
</dbReference>
<feature type="domain" description="Ig-like" evidence="43">
    <location>
        <begin position="93"/>
        <end position="171"/>
    </location>
</feature>
<evidence type="ECO:0000256" key="25">
    <source>
        <dbReference type="ARBA" id="ARBA00023179"/>
    </source>
</evidence>
<evidence type="ECO:0000256" key="21">
    <source>
        <dbReference type="ARBA" id="ARBA00022860"/>
    </source>
</evidence>
<dbReference type="SUPFAM" id="SSF49265">
    <property type="entry name" value="Fibronectin type III"/>
    <property type="match status" value="2"/>
</dbReference>
<keyword evidence="13" id="KW-0808">Transferase</keyword>
<dbReference type="FunFam" id="2.60.40.10:FF:000380">
    <property type="entry name" value="obscurin isoform X3"/>
    <property type="match status" value="1"/>
</dbReference>
<feature type="domain" description="Ig-like" evidence="43">
    <location>
        <begin position="3494"/>
        <end position="3577"/>
    </location>
</feature>
<evidence type="ECO:0000256" key="27">
    <source>
        <dbReference type="ARBA" id="ARBA00023319"/>
    </source>
</evidence>
<dbReference type="STRING" id="61622.ENSRROP00000042094"/>